<organism evidence="4 5">
    <name type="scientific">Bartonella tamiae Th239</name>
    <dbReference type="NCBI Taxonomy" id="1094558"/>
    <lineage>
        <taxon>Bacteria</taxon>
        <taxon>Pseudomonadati</taxon>
        <taxon>Pseudomonadota</taxon>
        <taxon>Alphaproteobacteria</taxon>
        <taxon>Hyphomicrobiales</taxon>
        <taxon>Bartonellaceae</taxon>
        <taxon>Bartonella</taxon>
    </lineage>
</organism>
<keyword evidence="5" id="KW-1185">Reference proteome</keyword>
<dbReference type="PATRIC" id="fig|1094558.3.peg.1185"/>
<dbReference type="UniPathway" id="UPA00344"/>
<dbReference type="InterPro" id="IPR016155">
    <property type="entry name" value="Mopterin_synth/thiamin_S_b"/>
</dbReference>
<dbReference type="GO" id="GO:1990133">
    <property type="term" value="C:molybdopterin adenylyltransferase complex"/>
    <property type="evidence" value="ECO:0007669"/>
    <property type="project" value="TreeGrafter"/>
</dbReference>
<evidence type="ECO:0000313" key="4">
    <source>
        <dbReference type="EMBL" id="EJF90687.1"/>
    </source>
</evidence>
<evidence type="ECO:0000313" key="5">
    <source>
        <dbReference type="Proteomes" id="UP000008952"/>
    </source>
</evidence>
<dbReference type="PANTHER" id="PTHR33359">
    <property type="entry name" value="MOLYBDOPTERIN SYNTHASE SULFUR CARRIER SUBUNIT"/>
    <property type="match status" value="1"/>
</dbReference>
<dbReference type="GO" id="GO:0006777">
    <property type="term" value="P:Mo-molybdopterin cofactor biosynthetic process"/>
    <property type="evidence" value="ECO:0007669"/>
    <property type="project" value="InterPro"/>
</dbReference>
<comment type="caution">
    <text evidence="4">The sequence shown here is derived from an EMBL/GenBank/DDBJ whole genome shotgun (WGS) entry which is preliminary data.</text>
</comment>
<name>J1JZX1_9HYPH</name>
<dbReference type="InterPro" id="IPR003749">
    <property type="entry name" value="ThiS/MoaD-like"/>
</dbReference>
<dbReference type="Gene3D" id="3.10.20.30">
    <property type="match status" value="1"/>
</dbReference>
<dbReference type="Proteomes" id="UP000008952">
    <property type="component" value="Unassembled WGS sequence"/>
</dbReference>
<dbReference type="NCBIfam" id="TIGR01682">
    <property type="entry name" value="moaD"/>
    <property type="match status" value="1"/>
</dbReference>
<dbReference type="CDD" id="cd00754">
    <property type="entry name" value="Ubl_MoaD"/>
    <property type="match status" value="1"/>
</dbReference>
<proteinExistence type="inferred from homology"/>
<dbReference type="STRING" id="1094558.ME5_01088"/>
<dbReference type="GO" id="GO:0000166">
    <property type="term" value="F:nucleotide binding"/>
    <property type="evidence" value="ECO:0007669"/>
    <property type="project" value="UniProtKB-KW"/>
</dbReference>
<dbReference type="HOGENOM" id="CLU_114601_4_0_5"/>
<gene>
    <name evidence="4" type="ORF">ME5_01088</name>
</gene>
<dbReference type="InterPro" id="IPR044672">
    <property type="entry name" value="MOCS2A"/>
</dbReference>
<dbReference type="PANTHER" id="PTHR33359:SF1">
    <property type="entry name" value="MOLYBDOPTERIN SYNTHASE SULFUR CARRIER SUBUNIT"/>
    <property type="match status" value="1"/>
</dbReference>
<evidence type="ECO:0000256" key="2">
    <source>
        <dbReference type="ARBA" id="ARBA00024200"/>
    </source>
</evidence>
<keyword evidence="1" id="KW-0547">Nucleotide-binding</keyword>
<evidence type="ECO:0000256" key="3">
    <source>
        <dbReference type="ARBA" id="ARBA00024247"/>
    </source>
</evidence>
<dbReference type="AlphaFoldDB" id="J1JZX1"/>
<dbReference type="SUPFAM" id="SSF54285">
    <property type="entry name" value="MoaD/ThiS"/>
    <property type="match status" value="1"/>
</dbReference>
<dbReference type="InterPro" id="IPR012675">
    <property type="entry name" value="Beta-grasp_dom_sf"/>
</dbReference>
<dbReference type="EMBL" id="AIMB01000007">
    <property type="protein sequence ID" value="EJF90687.1"/>
    <property type="molecule type" value="Genomic_DNA"/>
</dbReference>
<sequence length="91" mass="10415">MSSIKDKKIRLRYFAWIRERIGYDHEDLSVPETVQTVHELLNYLAHLGENYACALSSSETIYIALNQEQVGYDHAIKDNDEIAIFPPMTGG</sequence>
<accession>J1JZX1</accession>
<dbReference type="Pfam" id="PF02597">
    <property type="entry name" value="ThiS"/>
    <property type="match status" value="1"/>
</dbReference>
<dbReference type="OrthoDB" id="9800712at2"/>
<evidence type="ECO:0000256" key="1">
    <source>
        <dbReference type="ARBA" id="ARBA00022741"/>
    </source>
</evidence>
<reference evidence="4 5" key="1">
    <citation type="submission" date="2012-03" db="EMBL/GenBank/DDBJ databases">
        <title>The Genome Sequence of Bartonella tamiae Th239.</title>
        <authorList>
            <consortium name="The Broad Institute Genome Sequencing Platform"/>
            <consortium name="The Broad Institute Genome Sequencing Center for Infectious Disease"/>
            <person name="Feldgarden M."/>
            <person name="Kirby J."/>
            <person name="Kosoy M."/>
            <person name="Birtles R."/>
            <person name="Probert W.S."/>
            <person name="Chiaraviglio L."/>
            <person name="Young S.K."/>
            <person name="Zeng Q."/>
            <person name="Gargeya S."/>
            <person name="Fitzgerald M."/>
            <person name="Haas B."/>
            <person name="Abouelleil A."/>
            <person name="Alvarado L."/>
            <person name="Arachchi H.M."/>
            <person name="Berlin A."/>
            <person name="Chapman S.B."/>
            <person name="Gearin G."/>
            <person name="Goldberg J."/>
            <person name="Griggs A."/>
            <person name="Gujja S."/>
            <person name="Hansen M."/>
            <person name="Heiman D."/>
            <person name="Howarth C."/>
            <person name="Larimer J."/>
            <person name="Lui A."/>
            <person name="MacDonald P.J.P."/>
            <person name="McCowen C."/>
            <person name="Montmayeur A."/>
            <person name="Murphy C."/>
            <person name="Neiman D."/>
            <person name="Pearson M."/>
            <person name="Priest M."/>
            <person name="Roberts A."/>
            <person name="Saif S."/>
            <person name="Shea T."/>
            <person name="Sisk P."/>
            <person name="Stolte C."/>
            <person name="Sykes S."/>
            <person name="Wortman J."/>
            <person name="Nusbaum C."/>
            <person name="Birren B."/>
        </authorList>
    </citation>
    <scope>NUCLEOTIDE SEQUENCE [LARGE SCALE GENOMIC DNA]</scope>
    <source>
        <strain evidence="4 5">Th239</strain>
    </source>
</reference>
<dbReference type="eggNOG" id="COG1977">
    <property type="taxonomic scope" value="Bacteria"/>
</dbReference>
<protein>
    <recommendedName>
        <fullName evidence="3">Molybdopterin synthase sulfur carrier subunit</fullName>
    </recommendedName>
</protein>
<dbReference type="RefSeq" id="WP_008039175.1">
    <property type="nucleotide sequence ID" value="NZ_JH725147.1"/>
</dbReference>
<comment type="similarity">
    <text evidence="2">Belongs to the MoaD family.</text>
</comment>